<dbReference type="Proteomes" id="UP001221757">
    <property type="component" value="Unassembled WGS sequence"/>
</dbReference>
<accession>A0AAD7DIF6</accession>
<name>A0AAD7DIF6_MYCRO</name>
<gene>
    <name evidence="1" type="ORF">B0H17DRAFT_1133366</name>
</gene>
<proteinExistence type="predicted"/>
<evidence type="ECO:0000313" key="2">
    <source>
        <dbReference type="Proteomes" id="UP001221757"/>
    </source>
</evidence>
<keyword evidence="2" id="KW-1185">Reference proteome</keyword>
<organism evidence="1 2">
    <name type="scientific">Mycena rosella</name>
    <name type="common">Pink bonnet</name>
    <name type="synonym">Agaricus rosellus</name>
    <dbReference type="NCBI Taxonomy" id="1033263"/>
    <lineage>
        <taxon>Eukaryota</taxon>
        <taxon>Fungi</taxon>
        <taxon>Dikarya</taxon>
        <taxon>Basidiomycota</taxon>
        <taxon>Agaricomycotina</taxon>
        <taxon>Agaricomycetes</taxon>
        <taxon>Agaricomycetidae</taxon>
        <taxon>Agaricales</taxon>
        <taxon>Marasmiineae</taxon>
        <taxon>Mycenaceae</taxon>
        <taxon>Mycena</taxon>
    </lineage>
</organism>
<evidence type="ECO:0000313" key="1">
    <source>
        <dbReference type="EMBL" id="KAJ7692107.1"/>
    </source>
</evidence>
<dbReference type="EMBL" id="JARKIE010000054">
    <property type="protein sequence ID" value="KAJ7692107.1"/>
    <property type="molecule type" value="Genomic_DNA"/>
</dbReference>
<protein>
    <submittedName>
        <fullName evidence="1">Uncharacterized protein</fullName>
    </submittedName>
</protein>
<reference evidence="1" key="1">
    <citation type="submission" date="2023-03" db="EMBL/GenBank/DDBJ databases">
        <title>Massive genome expansion in bonnet fungi (Mycena s.s.) driven by repeated elements and novel gene families across ecological guilds.</title>
        <authorList>
            <consortium name="Lawrence Berkeley National Laboratory"/>
            <person name="Harder C.B."/>
            <person name="Miyauchi S."/>
            <person name="Viragh M."/>
            <person name="Kuo A."/>
            <person name="Thoen E."/>
            <person name="Andreopoulos B."/>
            <person name="Lu D."/>
            <person name="Skrede I."/>
            <person name="Drula E."/>
            <person name="Henrissat B."/>
            <person name="Morin E."/>
            <person name="Kohler A."/>
            <person name="Barry K."/>
            <person name="LaButti K."/>
            <person name="Morin E."/>
            <person name="Salamov A."/>
            <person name="Lipzen A."/>
            <person name="Mereny Z."/>
            <person name="Hegedus B."/>
            <person name="Baldrian P."/>
            <person name="Stursova M."/>
            <person name="Weitz H."/>
            <person name="Taylor A."/>
            <person name="Grigoriev I.V."/>
            <person name="Nagy L.G."/>
            <person name="Martin F."/>
            <person name="Kauserud H."/>
        </authorList>
    </citation>
    <scope>NUCLEOTIDE SEQUENCE</scope>
    <source>
        <strain evidence="1">CBHHK067</strain>
    </source>
</reference>
<dbReference type="AlphaFoldDB" id="A0AAD7DIF6"/>
<sequence>MLAHLGLGGTHVPPLLLRASIEFTLTKCRLLLYDRVIVHHINEEVLLETAFVPRVLCLTVERRCFPAPWDDNGSTFSKRLAFDVAPYPPLEAWQPGQHNMLESMGQHKSSTR</sequence>
<comment type="caution">
    <text evidence="1">The sequence shown here is derived from an EMBL/GenBank/DDBJ whole genome shotgun (WGS) entry which is preliminary data.</text>
</comment>